<dbReference type="EMBL" id="DPRK01000171">
    <property type="protein sequence ID" value="HCY82006.1"/>
    <property type="molecule type" value="Genomic_DNA"/>
</dbReference>
<evidence type="ECO:0000313" key="2">
    <source>
        <dbReference type="EMBL" id="HCY82006.1"/>
    </source>
</evidence>
<dbReference type="RefSeq" id="WP_286852573.1">
    <property type="nucleotide sequence ID" value="NZ_CAXQWG010000185.1"/>
</dbReference>
<sequence length="243" mass="28256">MGLFKKLALYISVIIIYIALVNTSPETQFNLTREDGLFENTSAIAFFFAFIIFTYLFFKSKNLDNLFFGIKTKRNVFYGLLALLFLISCGEEISWGQRIFGWSTPESLMEMNAQNETNFHNLWLFQASNKDGSSKSFMELFLNMGRLYTIFWMIYCVLIPVACFVSVQFKKFITHIGIPIVPLWIGGFFVVNYLALYGTIYGFHSQLDEANRIIEVRESLQAVGFLLFALYSLWYYKKIIQNQ</sequence>
<proteinExistence type="predicted"/>
<gene>
    <name evidence="2" type="ORF">DHV22_10595</name>
</gene>
<organism evidence="2 3">
    <name type="scientific">Xanthomarina gelatinilytica</name>
    <dbReference type="NCBI Taxonomy" id="1137281"/>
    <lineage>
        <taxon>Bacteria</taxon>
        <taxon>Pseudomonadati</taxon>
        <taxon>Bacteroidota</taxon>
        <taxon>Flavobacteriia</taxon>
        <taxon>Flavobacteriales</taxon>
        <taxon>Flavobacteriaceae</taxon>
        <taxon>Xanthomarina</taxon>
    </lineage>
</organism>
<feature type="transmembrane region" description="Helical" evidence="1">
    <location>
        <begin position="220"/>
        <end position="236"/>
    </location>
</feature>
<keyword evidence="1" id="KW-1133">Transmembrane helix</keyword>
<feature type="transmembrane region" description="Helical" evidence="1">
    <location>
        <begin position="147"/>
        <end position="169"/>
    </location>
</feature>
<name>A0A3D6BRY2_9FLAO</name>
<feature type="transmembrane region" description="Helical" evidence="1">
    <location>
        <begin position="181"/>
        <end position="200"/>
    </location>
</feature>
<keyword evidence="1" id="KW-0812">Transmembrane</keyword>
<feature type="transmembrane region" description="Helical" evidence="1">
    <location>
        <begin position="7"/>
        <end position="25"/>
    </location>
</feature>
<dbReference type="Proteomes" id="UP000263268">
    <property type="component" value="Unassembled WGS sequence"/>
</dbReference>
<reference evidence="2 3" key="1">
    <citation type="journal article" date="2018" name="Nat. Biotechnol.">
        <title>A standardized bacterial taxonomy based on genome phylogeny substantially revises the tree of life.</title>
        <authorList>
            <person name="Parks D.H."/>
            <person name="Chuvochina M."/>
            <person name="Waite D.W."/>
            <person name="Rinke C."/>
            <person name="Skarshewski A."/>
            <person name="Chaumeil P.A."/>
            <person name="Hugenholtz P."/>
        </authorList>
    </citation>
    <scope>NUCLEOTIDE SEQUENCE [LARGE SCALE GENOMIC DNA]</scope>
    <source>
        <strain evidence="2">UBA10227</strain>
    </source>
</reference>
<evidence type="ECO:0000313" key="3">
    <source>
        <dbReference type="Proteomes" id="UP000263268"/>
    </source>
</evidence>
<keyword evidence="1" id="KW-0472">Membrane</keyword>
<accession>A0A3D6BRY2</accession>
<dbReference type="AlphaFoldDB" id="A0A3D6BRY2"/>
<comment type="caution">
    <text evidence="2">The sequence shown here is derived from an EMBL/GenBank/DDBJ whole genome shotgun (WGS) entry which is preliminary data.</text>
</comment>
<protein>
    <submittedName>
        <fullName evidence="2">Uncharacterized protein</fullName>
    </submittedName>
</protein>
<evidence type="ECO:0000256" key="1">
    <source>
        <dbReference type="SAM" id="Phobius"/>
    </source>
</evidence>
<feature type="transmembrane region" description="Helical" evidence="1">
    <location>
        <begin position="37"/>
        <end position="57"/>
    </location>
</feature>
<feature type="transmembrane region" description="Helical" evidence="1">
    <location>
        <begin position="77"/>
        <end position="95"/>
    </location>
</feature>